<dbReference type="InterPro" id="IPR029382">
    <property type="entry name" value="NCU-G1"/>
</dbReference>
<comment type="function">
    <text evidence="8">Required to protect lysosomal transporter MFSD1 from lysosomal proteolysis and for MFSD1 lysosomal localization.</text>
</comment>
<evidence type="ECO:0000256" key="11">
    <source>
        <dbReference type="SAM" id="MobiDB-lite"/>
    </source>
</evidence>
<reference evidence="14" key="1">
    <citation type="submission" date="2024-04" db="EMBL/GenBank/DDBJ databases">
        <title>Salinicola lusitanus LLJ914,a marine bacterium isolated from the Okinawa Trough.</title>
        <authorList>
            <person name="Li J."/>
        </authorList>
    </citation>
    <scope>NUCLEOTIDE SEQUENCE [LARGE SCALE GENOMIC DNA]</scope>
</reference>
<name>A0AAW0MGI5_9GOBI</name>
<evidence type="ECO:0000313" key="13">
    <source>
        <dbReference type="EMBL" id="KAK7878001.1"/>
    </source>
</evidence>
<evidence type="ECO:0000256" key="1">
    <source>
        <dbReference type="ARBA" id="ARBA00010599"/>
    </source>
</evidence>
<proteinExistence type="inferred from homology"/>
<evidence type="ECO:0000256" key="4">
    <source>
        <dbReference type="ARBA" id="ARBA00022989"/>
    </source>
</evidence>
<sequence>MAESCVHAPLLLLCVLAPCVVTLGTRTGPDWRNVSVTLNPGGPEAPPGGDLLYVRSVGTNDSLHFLFCSQGAPTLLLVQSDRPEARLEVDWPQFLQRNSSGSLRVAPQSSVTYSSALVFSRLFEYDDANDTADPGSDPGSLFPPLDLQSLTWSRLNLSTLSAVLCGATEGRNGSVCVKLSVFDVWGRSDLWPRLLHNPDSAQLTFWLDGLTPSSAHSRFLLELRAVGGAPLETVQSVRSIDDEFTPSIFTVCQWLSNSSGPDPGPGPGPGPSPGFVQWKPVAYRAASAQLEVATPLRHSSPRRQDPVSTATVSGLVQGFYGNDTSTTALNVSFGLSGEPFYTNYLTWTLLAGVGDPPLDSFSVLVWSILAVGLGTPLVLLLVGGAWPTSQSTDRERERGESQRPEGEEPVDRLGGACDLRGRSQRAEGEEPFSRRGGATLLSFFVQSNTEANRNDESGFPEKWFETGGKWLSPVSVSLSLGIGAFLLWKNSQHCREIQELKIQIINNQRNIELERRINHYSDETLRYGYLDIKRIYTVRENRRLLLQMRSLDELEQLGVMWHDSCNSWFPSRDRVQLLEEQMKKIVPSVGVKDGIATLETFLKHRQENPSFSSKNNDITTQVQNWRLELHNDFKKKGFKNVLKL</sequence>
<evidence type="ECO:0000256" key="10">
    <source>
        <dbReference type="ARBA" id="ARBA00044960"/>
    </source>
</evidence>
<keyword evidence="6" id="KW-0325">Glycoprotein</keyword>
<feature type="signal peptide" evidence="12">
    <location>
        <begin position="1"/>
        <end position="24"/>
    </location>
</feature>
<evidence type="ECO:0000256" key="9">
    <source>
        <dbReference type="ARBA" id="ARBA00024189"/>
    </source>
</evidence>
<dbReference type="GO" id="GO:0005765">
    <property type="term" value="C:lysosomal membrane"/>
    <property type="evidence" value="ECO:0007669"/>
    <property type="project" value="UniProtKB-SubCell"/>
</dbReference>
<keyword evidence="7" id="KW-0458">Lysosome</keyword>
<organism evidence="13 14">
    <name type="scientific">Mugilogobius chulae</name>
    <name type="common">yellowstripe goby</name>
    <dbReference type="NCBI Taxonomy" id="88201"/>
    <lineage>
        <taxon>Eukaryota</taxon>
        <taxon>Metazoa</taxon>
        <taxon>Chordata</taxon>
        <taxon>Craniata</taxon>
        <taxon>Vertebrata</taxon>
        <taxon>Euteleostomi</taxon>
        <taxon>Actinopterygii</taxon>
        <taxon>Neopterygii</taxon>
        <taxon>Teleostei</taxon>
        <taxon>Neoteleostei</taxon>
        <taxon>Acanthomorphata</taxon>
        <taxon>Gobiaria</taxon>
        <taxon>Gobiiformes</taxon>
        <taxon>Gobioidei</taxon>
        <taxon>Gobiidae</taxon>
        <taxon>Gobionellinae</taxon>
        <taxon>Mugilogobius</taxon>
    </lineage>
</organism>
<evidence type="ECO:0000313" key="14">
    <source>
        <dbReference type="Proteomes" id="UP001460270"/>
    </source>
</evidence>
<evidence type="ECO:0000256" key="12">
    <source>
        <dbReference type="SAM" id="SignalP"/>
    </source>
</evidence>
<protein>
    <submittedName>
        <fullName evidence="13">Uncharacterized protein</fullName>
    </submittedName>
</protein>
<feature type="compositionally biased region" description="Basic and acidic residues" evidence="11">
    <location>
        <begin position="392"/>
        <end position="411"/>
    </location>
</feature>
<evidence type="ECO:0000256" key="7">
    <source>
        <dbReference type="ARBA" id="ARBA00023228"/>
    </source>
</evidence>
<keyword evidence="14" id="KW-1185">Reference proteome</keyword>
<feature type="chain" id="PRO_5043777009" evidence="12">
    <location>
        <begin position="25"/>
        <end position="644"/>
    </location>
</feature>
<dbReference type="Proteomes" id="UP001460270">
    <property type="component" value="Unassembled WGS sequence"/>
</dbReference>
<comment type="subcellular location">
    <subcellularLocation>
        <location evidence="9">Lysosome membrane</location>
        <topology evidence="9">Single-pass type I membrane protein</topology>
        <orientation evidence="9">Lumenal side</orientation>
    </subcellularLocation>
</comment>
<gene>
    <name evidence="13" type="ORF">WMY93_031347</name>
</gene>
<dbReference type="AlphaFoldDB" id="A0AAW0MGI5"/>
<dbReference type="EMBL" id="JBBPFD010000659">
    <property type="protein sequence ID" value="KAK7878001.1"/>
    <property type="molecule type" value="Genomic_DNA"/>
</dbReference>
<keyword evidence="3 12" id="KW-0732">Signal</keyword>
<evidence type="ECO:0000256" key="8">
    <source>
        <dbReference type="ARBA" id="ARBA00024176"/>
    </source>
</evidence>
<comment type="similarity">
    <text evidence="1">Belongs to the GLMP family.</text>
</comment>
<evidence type="ECO:0000256" key="2">
    <source>
        <dbReference type="ARBA" id="ARBA00022692"/>
    </source>
</evidence>
<comment type="subunit">
    <text evidence="10">Interacts (via lumenal domain) with lysosomal protein MFSD1; the interaction starts while both proteins are still in the endoplasmic reticulum and is required for stabilization of MFSD1 in lysosomes but has no direct effect on its targeting to lysosomes or transporter activity.</text>
</comment>
<dbReference type="PANTHER" id="PTHR31981">
    <property type="entry name" value="GLYCOSYLATED LYSOSOMAL MEMBRANE PROTEIN"/>
    <property type="match status" value="1"/>
</dbReference>
<feature type="region of interest" description="Disordered" evidence="11">
    <location>
        <begin position="388"/>
        <end position="432"/>
    </location>
</feature>
<feature type="compositionally biased region" description="Basic and acidic residues" evidence="11">
    <location>
        <begin position="419"/>
        <end position="432"/>
    </location>
</feature>
<dbReference type="Pfam" id="PF15065">
    <property type="entry name" value="NCU-G1"/>
    <property type="match status" value="1"/>
</dbReference>
<evidence type="ECO:0000256" key="3">
    <source>
        <dbReference type="ARBA" id="ARBA00022729"/>
    </source>
</evidence>
<keyword evidence="4" id="KW-1133">Transmembrane helix</keyword>
<evidence type="ECO:0000256" key="5">
    <source>
        <dbReference type="ARBA" id="ARBA00023136"/>
    </source>
</evidence>
<dbReference type="PANTHER" id="PTHR31981:SF1">
    <property type="entry name" value="GLYCOSYLATED LYSOSOMAL MEMBRANE PROTEIN"/>
    <property type="match status" value="1"/>
</dbReference>
<accession>A0AAW0MGI5</accession>
<comment type="caution">
    <text evidence="13">The sequence shown here is derived from an EMBL/GenBank/DDBJ whole genome shotgun (WGS) entry which is preliminary data.</text>
</comment>
<keyword evidence="2" id="KW-0812">Transmembrane</keyword>
<keyword evidence="5" id="KW-0472">Membrane</keyword>
<evidence type="ECO:0000256" key="6">
    <source>
        <dbReference type="ARBA" id="ARBA00023180"/>
    </source>
</evidence>